<dbReference type="PANTHER" id="PTHR34501:SF9">
    <property type="entry name" value="MAJOR OUTER MEMBRANE PROTEIN P.IA"/>
    <property type="match status" value="1"/>
</dbReference>
<dbReference type="EMBL" id="SNVI01000004">
    <property type="protein sequence ID" value="TFE38169.1"/>
    <property type="molecule type" value="Genomic_DNA"/>
</dbReference>
<dbReference type="GO" id="GO:0046930">
    <property type="term" value="C:pore complex"/>
    <property type="evidence" value="ECO:0007669"/>
    <property type="project" value="UniProtKB-KW"/>
</dbReference>
<accession>A0A4Y8ML32</accession>
<dbReference type="AlphaFoldDB" id="A0A4Y8ML32"/>
<keyword evidence="5" id="KW-0812">Transmembrane</keyword>
<keyword evidence="10" id="KW-0998">Cell outer membrane</keyword>
<evidence type="ECO:0000256" key="8">
    <source>
        <dbReference type="ARBA" id="ARBA00023114"/>
    </source>
</evidence>
<dbReference type="GO" id="GO:0015288">
    <property type="term" value="F:porin activity"/>
    <property type="evidence" value="ECO:0007669"/>
    <property type="project" value="UniProtKB-KW"/>
</dbReference>
<evidence type="ECO:0000256" key="4">
    <source>
        <dbReference type="ARBA" id="ARBA00022452"/>
    </source>
</evidence>
<evidence type="ECO:0000259" key="11">
    <source>
        <dbReference type="Pfam" id="PF13609"/>
    </source>
</evidence>
<dbReference type="CDD" id="cd00342">
    <property type="entry name" value="gram_neg_porins"/>
    <property type="match status" value="1"/>
</dbReference>
<comment type="subcellular location">
    <subcellularLocation>
        <location evidence="1">Cell outer membrane</location>
        <topology evidence="1">Multi-pass membrane protein</topology>
    </subcellularLocation>
</comment>
<dbReference type="InterPro" id="IPR023614">
    <property type="entry name" value="Porin_dom_sf"/>
</dbReference>
<feature type="domain" description="Porin" evidence="11">
    <location>
        <begin position="2"/>
        <end position="328"/>
    </location>
</feature>
<comment type="caution">
    <text evidence="12">The sequence shown here is derived from an EMBL/GenBank/DDBJ whole genome shotgun (WGS) entry which is preliminary data.</text>
</comment>
<dbReference type="GO" id="GO:0009279">
    <property type="term" value="C:cell outer membrane"/>
    <property type="evidence" value="ECO:0007669"/>
    <property type="project" value="UniProtKB-SubCell"/>
</dbReference>
<keyword evidence="6" id="KW-0732">Signal</keyword>
<protein>
    <submittedName>
        <fullName evidence="12">Porin</fullName>
    </submittedName>
</protein>
<evidence type="ECO:0000313" key="12">
    <source>
        <dbReference type="EMBL" id="TFE38169.1"/>
    </source>
</evidence>
<keyword evidence="8" id="KW-0626">Porin</keyword>
<dbReference type="PANTHER" id="PTHR34501">
    <property type="entry name" value="PROTEIN YDDL-RELATED"/>
    <property type="match status" value="1"/>
</dbReference>
<organism evidence="12 13">
    <name type="scientific">Paraburkholderia dipogonis</name>
    <dbReference type="NCBI Taxonomy" id="1211383"/>
    <lineage>
        <taxon>Bacteria</taxon>
        <taxon>Pseudomonadati</taxon>
        <taxon>Pseudomonadota</taxon>
        <taxon>Betaproteobacteria</taxon>
        <taxon>Burkholderiales</taxon>
        <taxon>Burkholderiaceae</taxon>
        <taxon>Paraburkholderia</taxon>
    </lineage>
</organism>
<dbReference type="Gene3D" id="2.40.160.10">
    <property type="entry name" value="Porin"/>
    <property type="match status" value="1"/>
</dbReference>
<evidence type="ECO:0000256" key="1">
    <source>
        <dbReference type="ARBA" id="ARBA00004571"/>
    </source>
</evidence>
<name>A0A4Y8ML32_9BURK</name>
<dbReference type="Pfam" id="PF13609">
    <property type="entry name" value="Porin_4"/>
    <property type="match status" value="1"/>
</dbReference>
<dbReference type="InterPro" id="IPR033900">
    <property type="entry name" value="Gram_neg_porin_domain"/>
</dbReference>
<comment type="subunit">
    <text evidence="2">Homotrimer.</text>
</comment>
<sequence length="361" mass="37929">MALSTGMARAQSSVTLYGTLATGLVYSPNVRGGAYAAELDNDHWNSTVGLKGKEDLGAGVSTVFNLQMAIRPSTGALSGAGGCTQLFCKAYVGLADDRLGTLTVGRQHDYMAELLPYQANYYSTTMAAHPGGIDRFNFPGVNNALKYRSSVFGPLTVGFMYALPDPTATGQAISGRTLSALLAYSKNGFDAAVAWSSFSDYALKPWSPTSGLGLPAGTFLGVKGAPGSTVVVPLARLDMAGAGAGYTYGPARFAIGAFDVHLKGRNGESASMPIVNANVGYYVKPDFVLGCGYWHANFAAAQSRYDNVNVSADYFLSKRTDVFVSPVYEHTSGRGLAQLFMLGSASGGNQFAVDVGIRHNF</sequence>
<dbReference type="GO" id="GO:0006811">
    <property type="term" value="P:monoatomic ion transport"/>
    <property type="evidence" value="ECO:0007669"/>
    <property type="project" value="UniProtKB-KW"/>
</dbReference>
<evidence type="ECO:0000256" key="3">
    <source>
        <dbReference type="ARBA" id="ARBA00022448"/>
    </source>
</evidence>
<keyword evidence="3" id="KW-0813">Transport</keyword>
<dbReference type="SUPFAM" id="SSF56935">
    <property type="entry name" value="Porins"/>
    <property type="match status" value="1"/>
</dbReference>
<evidence type="ECO:0000256" key="6">
    <source>
        <dbReference type="ARBA" id="ARBA00022729"/>
    </source>
</evidence>
<gene>
    <name evidence="12" type="ORF">E2553_37545</name>
</gene>
<reference evidence="12 13" key="1">
    <citation type="submission" date="2019-03" db="EMBL/GenBank/DDBJ databases">
        <title>Complete Genome Sequence of Paraburkholderia dipogonis ICMP 19430T, a Nitrogen-fixing Symbiont of the South African Invasive Legume Dipogon lignosus in New Zealand.</title>
        <authorList>
            <person name="De Meyer S.E."/>
        </authorList>
    </citation>
    <scope>NUCLEOTIDE SEQUENCE [LARGE SCALE GENOMIC DNA]</scope>
    <source>
        <strain evidence="12 13">ICMP 19430</strain>
    </source>
</reference>
<evidence type="ECO:0000256" key="2">
    <source>
        <dbReference type="ARBA" id="ARBA00011233"/>
    </source>
</evidence>
<dbReference type="InterPro" id="IPR002299">
    <property type="entry name" value="Porin_Neis"/>
</dbReference>
<evidence type="ECO:0000256" key="7">
    <source>
        <dbReference type="ARBA" id="ARBA00023065"/>
    </source>
</evidence>
<evidence type="ECO:0000256" key="9">
    <source>
        <dbReference type="ARBA" id="ARBA00023136"/>
    </source>
</evidence>
<proteinExistence type="predicted"/>
<keyword evidence="9" id="KW-0472">Membrane</keyword>
<dbReference type="PRINTS" id="PR00184">
    <property type="entry name" value="NEISSPPORIN"/>
</dbReference>
<keyword evidence="4" id="KW-1134">Transmembrane beta strand</keyword>
<evidence type="ECO:0000256" key="5">
    <source>
        <dbReference type="ARBA" id="ARBA00022692"/>
    </source>
</evidence>
<dbReference type="Proteomes" id="UP000297385">
    <property type="component" value="Unassembled WGS sequence"/>
</dbReference>
<evidence type="ECO:0000256" key="10">
    <source>
        <dbReference type="ARBA" id="ARBA00023237"/>
    </source>
</evidence>
<dbReference type="InterPro" id="IPR050298">
    <property type="entry name" value="Gram-neg_bact_OMP"/>
</dbReference>
<evidence type="ECO:0000313" key="13">
    <source>
        <dbReference type="Proteomes" id="UP000297385"/>
    </source>
</evidence>
<keyword evidence="7" id="KW-0406">Ion transport</keyword>